<comment type="caution">
    <text evidence="1">The sequence shown here is derived from an EMBL/GenBank/DDBJ whole genome shotgun (WGS) entry which is preliminary data.</text>
</comment>
<name>A0A225W6G3_9STRA</name>
<dbReference type="Proteomes" id="UP000198211">
    <property type="component" value="Unassembled WGS sequence"/>
</dbReference>
<dbReference type="Gene3D" id="2.60.120.620">
    <property type="entry name" value="q2cbj1_9rhob like domain"/>
    <property type="match status" value="1"/>
</dbReference>
<dbReference type="EMBL" id="NBNE01001847">
    <property type="protein sequence ID" value="OWZ12440.1"/>
    <property type="molecule type" value="Genomic_DNA"/>
</dbReference>
<evidence type="ECO:0000313" key="2">
    <source>
        <dbReference type="Proteomes" id="UP000198211"/>
    </source>
</evidence>
<reference evidence="2" key="1">
    <citation type="submission" date="2017-03" db="EMBL/GenBank/DDBJ databases">
        <title>Phytopthora megakarya and P. palmivora, two closely related causual agents of cacao black pod achieved similar genome size and gene model numbers by different mechanisms.</title>
        <authorList>
            <person name="Ali S."/>
            <person name="Shao J."/>
            <person name="Larry D.J."/>
            <person name="Kronmiller B."/>
            <person name="Shen D."/>
            <person name="Strem M.D."/>
            <person name="Melnick R.L."/>
            <person name="Guiltinan M.J."/>
            <person name="Tyler B.M."/>
            <person name="Meinhardt L.W."/>
            <person name="Bailey B.A."/>
        </authorList>
    </citation>
    <scope>NUCLEOTIDE SEQUENCE [LARGE SCALE GENOMIC DNA]</scope>
    <source>
        <strain evidence="2">zdho120</strain>
    </source>
</reference>
<protein>
    <submittedName>
        <fullName evidence="1">Uncharacterized protein</fullName>
    </submittedName>
</protein>
<gene>
    <name evidence="1" type="ORF">PHMEG_00014402</name>
</gene>
<proteinExistence type="predicted"/>
<dbReference type="STRING" id="4795.A0A225W6G3"/>
<dbReference type="AlphaFoldDB" id="A0A225W6G3"/>
<dbReference type="OrthoDB" id="76265at2759"/>
<keyword evidence="2" id="KW-1185">Reference proteome</keyword>
<organism evidence="1 2">
    <name type="scientific">Phytophthora megakarya</name>
    <dbReference type="NCBI Taxonomy" id="4795"/>
    <lineage>
        <taxon>Eukaryota</taxon>
        <taxon>Sar</taxon>
        <taxon>Stramenopiles</taxon>
        <taxon>Oomycota</taxon>
        <taxon>Peronosporomycetes</taxon>
        <taxon>Peronosporales</taxon>
        <taxon>Peronosporaceae</taxon>
        <taxon>Phytophthora</taxon>
    </lineage>
</organism>
<accession>A0A225W6G3</accession>
<sequence length="80" mass="8981">MRRTGENLRNDRAVRGDKIHWIQTPSDLDAPVDGVSPAILHLRRQVESLVYGLKKAAPELGLRNSVSIQFAVFDSDVVER</sequence>
<evidence type="ECO:0000313" key="1">
    <source>
        <dbReference type="EMBL" id="OWZ12440.1"/>
    </source>
</evidence>